<gene>
    <name evidence="1" type="primary">pfh1</name>
    <name evidence="1" type="ORF">SPIL2461_LOCUS13823</name>
</gene>
<accession>A0A812TKC0</accession>
<sequence length="192" mass="21259">VVDEMRAGELSEETHSYISTADTLKAGKFVNATVVVANKYQINKDWAKACARDAQVCDKEIRRLQYRDMDPEGLCGMVPLAISMPVVPGPLAEVAPDGYVKFEGADWRLDGATESGRRRILPVTRTWKLDRTRKPAVLKVNRKQIPLVPACAITAHARQGKTLLPDRTRAVMLDLNMDSKTHAAYGTVVANR</sequence>
<dbReference type="Proteomes" id="UP000649617">
    <property type="component" value="Unassembled WGS sequence"/>
</dbReference>
<comment type="caution">
    <text evidence="1">The sequence shown here is derived from an EMBL/GenBank/DDBJ whole genome shotgun (WGS) entry which is preliminary data.</text>
</comment>
<dbReference type="AlphaFoldDB" id="A0A812TKC0"/>
<name>A0A812TKC0_SYMPI</name>
<evidence type="ECO:0000313" key="1">
    <source>
        <dbReference type="EMBL" id="CAE7526241.1"/>
    </source>
</evidence>
<organism evidence="1 2">
    <name type="scientific">Symbiodinium pilosum</name>
    <name type="common">Dinoflagellate</name>
    <dbReference type="NCBI Taxonomy" id="2952"/>
    <lineage>
        <taxon>Eukaryota</taxon>
        <taxon>Sar</taxon>
        <taxon>Alveolata</taxon>
        <taxon>Dinophyceae</taxon>
        <taxon>Suessiales</taxon>
        <taxon>Symbiodiniaceae</taxon>
        <taxon>Symbiodinium</taxon>
    </lineage>
</organism>
<proteinExistence type="predicted"/>
<evidence type="ECO:0000313" key="2">
    <source>
        <dbReference type="Proteomes" id="UP000649617"/>
    </source>
</evidence>
<protein>
    <submittedName>
        <fullName evidence="1">Pfh1 protein</fullName>
    </submittedName>
</protein>
<feature type="non-terminal residue" evidence="1">
    <location>
        <position position="1"/>
    </location>
</feature>
<feature type="non-terminal residue" evidence="1">
    <location>
        <position position="192"/>
    </location>
</feature>
<reference evidence="1" key="1">
    <citation type="submission" date="2021-02" db="EMBL/GenBank/DDBJ databases">
        <authorList>
            <person name="Dougan E. K."/>
            <person name="Rhodes N."/>
            <person name="Thang M."/>
            <person name="Chan C."/>
        </authorList>
    </citation>
    <scope>NUCLEOTIDE SEQUENCE</scope>
</reference>
<dbReference type="EMBL" id="CAJNIZ010030806">
    <property type="protein sequence ID" value="CAE7526241.1"/>
    <property type="molecule type" value="Genomic_DNA"/>
</dbReference>
<keyword evidence="2" id="KW-1185">Reference proteome</keyword>